<dbReference type="EMBL" id="JBEQCT010000006">
    <property type="protein sequence ID" value="MFM2485875.1"/>
    <property type="molecule type" value="Genomic_DNA"/>
</dbReference>
<dbReference type="InterPro" id="IPR048819">
    <property type="entry name" value="PepQ_N"/>
</dbReference>
<protein>
    <recommendedName>
        <fullName evidence="1">Xaa-Pro dipeptidase N-terminal domain-containing protein</fullName>
    </recommendedName>
</protein>
<feature type="domain" description="Xaa-Pro dipeptidase N-terminal" evidence="1">
    <location>
        <begin position="8"/>
        <end position="152"/>
    </location>
</feature>
<accession>A0ABW9G9I4</accession>
<dbReference type="Gene3D" id="3.90.230.10">
    <property type="entry name" value="Creatinase/methionine aminopeptidase superfamily"/>
    <property type="match status" value="1"/>
</dbReference>
<gene>
    <name evidence="2" type="ORF">ABUE30_12555</name>
</gene>
<evidence type="ECO:0000259" key="1">
    <source>
        <dbReference type="Pfam" id="PF21216"/>
    </source>
</evidence>
<reference evidence="2 3" key="1">
    <citation type="journal article" date="2013" name="Int. J. Syst. Evol. Microbiol.">
        <title>Celerinatantimonas yamalensis sp. nov., a cold-adapted diazotrophic bacterium from a cold permafrost brine.</title>
        <authorList>
            <person name="Shcherbakova V."/>
            <person name="Chuvilskaya N."/>
            <person name="Rivkina E."/>
            <person name="Demidov N."/>
            <person name="Uchaeva V."/>
            <person name="Suetin S."/>
            <person name="Suzina N."/>
            <person name="Gilichinsky D."/>
        </authorList>
    </citation>
    <scope>NUCLEOTIDE SEQUENCE [LARGE SCALE GENOMIC DNA]</scope>
    <source>
        <strain evidence="2 3">C7</strain>
    </source>
</reference>
<evidence type="ECO:0000313" key="2">
    <source>
        <dbReference type="EMBL" id="MFM2485875.1"/>
    </source>
</evidence>
<dbReference type="InterPro" id="IPR036005">
    <property type="entry name" value="Creatinase/aminopeptidase-like"/>
</dbReference>
<name>A0ABW9G9I4_9GAMM</name>
<dbReference type="Gene3D" id="3.40.350.10">
    <property type="entry name" value="Creatinase/prolidase N-terminal domain"/>
    <property type="match status" value="1"/>
</dbReference>
<dbReference type="Pfam" id="PF21216">
    <property type="entry name" value="PepQ_N"/>
    <property type="match status" value="1"/>
</dbReference>
<dbReference type="SUPFAM" id="SSF55920">
    <property type="entry name" value="Creatinase/aminopeptidase"/>
    <property type="match status" value="1"/>
</dbReference>
<comment type="caution">
    <text evidence="2">The sequence shown here is derived from an EMBL/GenBank/DDBJ whole genome shotgun (WGS) entry which is preliminary data.</text>
</comment>
<dbReference type="RefSeq" id="WP_408624137.1">
    <property type="nucleotide sequence ID" value="NZ_JBEQCT010000006.1"/>
</dbReference>
<proteinExistence type="predicted"/>
<organism evidence="2 3">
    <name type="scientific">Celerinatantimonas yamalensis</name>
    <dbReference type="NCBI Taxonomy" id="559956"/>
    <lineage>
        <taxon>Bacteria</taxon>
        <taxon>Pseudomonadati</taxon>
        <taxon>Pseudomonadota</taxon>
        <taxon>Gammaproteobacteria</taxon>
        <taxon>Celerinatantimonadaceae</taxon>
        <taxon>Celerinatantimonas</taxon>
    </lineage>
</organism>
<dbReference type="Proteomes" id="UP001629953">
    <property type="component" value="Unassembled WGS sequence"/>
</dbReference>
<sequence length="432" mass="49250">MEEHDGLLYRSHIEQLQQRCAKLLQAMSGSLLVIHAGHSLHQIFAEQPLPFVPSAMFRQWLAGIDCEHAWIVTDGQMTPQLFLLQEHFQPCWEQADWWPCFSVQLMRSAHDIEQYLPHPINSAIYLGPHPDIAQALGFEWINPELAIHYFHYHRANKTDYELFCLSQAALLAKRGMQQVHDRFFQGASGLDIYLSYLKALGRPYLNEPAQLAFNQQIGRRQPLPIGDRPLAESNRHSLWFNAGAQYRGYQVQIGRCFGFRRGHYSDMVQSFDGLLVELIAQLRLGRPLTDIRRRYQNILARWLVDWELVQTNINECVQSGLIDKLSPLPLYELVGLSLPDPGAQLVDPTGGELSFDGSDKSARALEPKQALVLNMAVFFNPYRLGQLKHSVYAELLNWPQIEMLQRFGGIALSDTLIVNADGVERITADSPL</sequence>
<keyword evidence="3" id="KW-1185">Reference proteome</keyword>
<evidence type="ECO:0000313" key="3">
    <source>
        <dbReference type="Proteomes" id="UP001629953"/>
    </source>
</evidence>
<dbReference type="InterPro" id="IPR029149">
    <property type="entry name" value="Creatin/AminoP/Spt16_N"/>
</dbReference>